<sequence>MHKESFSEIFTYVGEAPEHTEEEKKEIERIIKNGRKDFEKQIKEMNWKIVSE</sequence>
<organism evidence="1 2">
    <name type="scientific">Methanimicrococcus hongohii</name>
    <dbReference type="NCBI Taxonomy" id="3028295"/>
    <lineage>
        <taxon>Archaea</taxon>
        <taxon>Methanobacteriati</taxon>
        <taxon>Methanobacteriota</taxon>
        <taxon>Stenosarchaea group</taxon>
        <taxon>Methanomicrobia</taxon>
        <taxon>Methanosarcinales</taxon>
        <taxon>Methanosarcinaceae</taxon>
        <taxon>Methanimicrococcus</taxon>
    </lineage>
</organism>
<name>A0AA96V088_9EURY</name>
<protein>
    <submittedName>
        <fullName evidence="1">Uncharacterized protein</fullName>
    </submittedName>
</protein>
<dbReference type="AlphaFoldDB" id="A0AA96V088"/>
<accession>A0AA96V088</accession>
<dbReference type="RefSeq" id="WP_316557139.1">
    <property type="nucleotide sequence ID" value="NZ_CP131059.1"/>
</dbReference>
<evidence type="ECO:0000313" key="2">
    <source>
        <dbReference type="Proteomes" id="UP001302978"/>
    </source>
</evidence>
<dbReference type="EMBL" id="CP131059">
    <property type="protein sequence ID" value="WNY23967.1"/>
    <property type="molecule type" value="Genomic_DNA"/>
</dbReference>
<gene>
    <name evidence="1" type="ORF">MmiHf6_12910</name>
</gene>
<evidence type="ECO:0000313" key="1">
    <source>
        <dbReference type="EMBL" id="WNY23967.1"/>
    </source>
</evidence>
<dbReference type="Proteomes" id="UP001302978">
    <property type="component" value="Chromosome"/>
</dbReference>
<keyword evidence="2" id="KW-1185">Reference proteome</keyword>
<dbReference type="GeneID" id="85195875"/>
<proteinExistence type="predicted"/>
<reference evidence="1 2" key="1">
    <citation type="submission" date="2023-07" db="EMBL/GenBank/DDBJ databases">
        <title>Closed genoem sequence of Methanomicrococcus sp. Hf6.</title>
        <authorList>
            <person name="Poehlein A."/>
            <person name="Protasov E."/>
            <person name="Platt K."/>
            <person name="Reeh H."/>
            <person name="Daniel R."/>
            <person name="Brune A."/>
        </authorList>
    </citation>
    <scope>NUCLEOTIDE SEQUENCE [LARGE SCALE GENOMIC DNA]</scope>
    <source>
        <strain evidence="1 2">Hf6</strain>
    </source>
</reference>
<dbReference type="KEGG" id="mehf:MmiHf6_12910"/>